<dbReference type="Gene3D" id="3.40.50.720">
    <property type="entry name" value="NAD(P)-binding Rossmann-like Domain"/>
    <property type="match status" value="1"/>
</dbReference>
<protein>
    <submittedName>
        <fullName evidence="4">UDP-glucose 4-epimerase</fullName>
    </submittedName>
</protein>
<organism evidence="4 5">
    <name type="scientific">Sulfuricaulis limicola</name>
    <dbReference type="NCBI Taxonomy" id="1620215"/>
    <lineage>
        <taxon>Bacteria</taxon>
        <taxon>Pseudomonadati</taxon>
        <taxon>Pseudomonadota</taxon>
        <taxon>Gammaproteobacteria</taxon>
        <taxon>Acidiferrobacterales</taxon>
        <taxon>Acidiferrobacteraceae</taxon>
        <taxon>Sulfuricaulis</taxon>
    </lineage>
</organism>
<dbReference type="InterPro" id="IPR001509">
    <property type="entry name" value="Epimerase_deHydtase"/>
</dbReference>
<evidence type="ECO:0000256" key="2">
    <source>
        <dbReference type="ARBA" id="ARBA00007637"/>
    </source>
</evidence>
<evidence type="ECO:0000256" key="1">
    <source>
        <dbReference type="ARBA" id="ARBA00005125"/>
    </source>
</evidence>
<dbReference type="InterPro" id="IPR036291">
    <property type="entry name" value="NAD(P)-bd_dom_sf"/>
</dbReference>
<proteinExistence type="inferred from homology"/>
<sequence>MVLSAVALTGATGMLGRHVVSALESQGIRVLSCARVARQGKDSADRRIWDLGQWRSMDEMDALFEGAQAIVHAGAMVPGNSKLPGEAELFDVNVRACLNLGEWALARSVPVVHVSGAIVYAEQDRENIDESAPTGYTGFGGFYGLTKVLAEDIFQRLQQRGLQAAVLRPSSIYGAGLSPTKMLRKFLATAAAGGTIELVPPIEDRIDLIHAADVAAAVAAVLKTGAWTTFNLASGHPSTVREIADACLAVTGKGDIQVRGDVKNARTPGVRFSLNCERANRALGWSPGVSLHQGMAALFENRVLTPG</sequence>
<dbReference type="EMBL" id="AP014879">
    <property type="protein sequence ID" value="BAV33519.1"/>
    <property type="molecule type" value="Genomic_DNA"/>
</dbReference>
<evidence type="ECO:0000259" key="3">
    <source>
        <dbReference type="Pfam" id="PF01370"/>
    </source>
</evidence>
<dbReference type="InParanoid" id="A0A1B4XFE9"/>
<dbReference type="PANTHER" id="PTHR43000">
    <property type="entry name" value="DTDP-D-GLUCOSE 4,6-DEHYDRATASE-RELATED"/>
    <property type="match status" value="1"/>
</dbReference>
<dbReference type="KEGG" id="slim:SCL_1206"/>
<feature type="domain" description="NAD-dependent epimerase/dehydratase" evidence="3">
    <location>
        <begin position="7"/>
        <end position="231"/>
    </location>
</feature>
<comment type="similarity">
    <text evidence="2">Belongs to the NAD(P)-dependent epimerase/dehydratase family.</text>
</comment>
<accession>A0A1B4XFE9</accession>
<reference evidence="4 5" key="1">
    <citation type="submission" date="2015-05" db="EMBL/GenBank/DDBJ databases">
        <title>Complete genome sequence of a sulfur-oxidizing gammaproteobacterium strain HA5.</title>
        <authorList>
            <person name="Miura A."/>
            <person name="Kojima H."/>
            <person name="Fukui M."/>
        </authorList>
    </citation>
    <scope>NUCLEOTIDE SEQUENCE [LARGE SCALE GENOMIC DNA]</scope>
    <source>
        <strain evidence="4 5">HA5</strain>
    </source>
</reference>
<dbReference type="Proteomes" id="UP000243180">
    <property type="component" value="Chromosome"/>
</dbReference>
<dbReference type="RefSeq" id="WP_172425944.1">
    <property type="nucleotide sequence ID" value="NZ_AP014879.1"/>
</dbReference>
<evidence type="ECO:0000313" key="4">
    <source>
        <dbReference type="EMBL" id="BAV33519.1"/>
    </source>
</evidence>
<dbReference type="Pfam" id="PF01370">
    <property type="entry name" value="Epimerase"/>
    <property type="match status" value="1"/>
</dbReference>
<dbReference type="SUPFAM" id="SSF51735">
    <property type="entry name" value="NAD(P)-binding Rossmann-fold domains"/>
    <property type="match status" value="1"/>
</dbReference>
<name>A0A1B4XFE9_9GAMM</name>
<comment type="pathway">
    <text evidence="1">Bacterial outer membrane biogenesis; LPS O-antigen biosynthesis.</text>
</comment>
<gene>
    <name evidence="4" type="ORF">SCL_1206</name>
</gene>
<evidence type="ECO:0000313" key="5">
    <source>
        <dbReference type="Proteomes" id="UP000243180"/>
    </source>
</evidence>
<dbReference type="AlphaFoldDB" id="A0A1B4XFE9"/>
<keyword evidence="5" id="KW-1185">Reference proteome</keyword>